<evidence type="ECO:0000259" key="5">
    <source>
        <dbReference type="PROSITE" id="PS50240"/>
    </source>
</evidence>
<dbReference type="GO" id="GO:0006508">
    <property type="term" value="P:proteolysis"/>
    <property type="evidence" value="ECO:0007669"/>
    <property type="project" value="InterPro"/>
</dbReference>
<dbReference type="GO" id="GO:0004252">
    <property type="term" value="F:serine-type endopeptidase activity"/>
    <property type="evidence" value="ECO:0007669"/>
    <property type="project" value="InterPro"/>
</dbReference>
<dbReference type="InterPro" id="IPR043504">
    <property type="entry name" value="Peptidase_S1_PA_chymotrypsin"/>
</dbReference>
<dbReference type="SMART" id="SM00020">
    <property type="entry name" value="Tryp_SPc"/>
    <property type="match status" value="1"/>
</dbReference>
<feature type="transmembrane region" description="Helical" evidence="4">
    <location>
        <begin position="239"/>
        <end position="262"/>
    </location>
</feature>
<feature type="compositionally biased region" description="Polar residues" evidence="3">
    <location>
        <begin position="86"/>
        <end position="96"/>
    </location>
</feature>
<dbReference type="Proteomes" id="UP001430953">
    <property type="component" value="Unassembled WGS sequence"/>
</dbReference>
<dbReference type="InterPro" id="IPR051487">
    <property type="entry name" value="Ser/Thr_Proteases_Immune/Dev"/>
</dbReference>
<dbReference type="InterPro" id="IPR001314">
    <property type="entry name" value="Peptidase_S1A"/>
</dbReference>
<evidence type="ECO:0000256" key="3">
    <source>
        <dbReference type="SAM" id="MobiDB-lite"/>
    </source>
</evidence>
<evidence type="ECO:0000313" key="7">
    <source>
        <dbReference type="Proteomes" id="UP001430953"/>
    </source>
</evidence>
<keyword evidence="1" id="KW-1015">Disulfide bond</keyword>
<keyword evidence="4" id="KW-0472">Membrane</keyword>
<keyword evidence="4" id="KW-1133">Transmembrane helix</keyword>
<dbReference type="InterPro" id="IPR009003">
    <property type="entry name" value="Peptidase_S1_PA"/>
</dbReference>
<accession>A0AAW2ELX0</accession>
<feature type="domain" description="Peptidase S1" evidence="5">
    <location>
        <begin position="186"/>
        <end position="372"/>
    </location>
</feature>
<gene>
    <name evidence="6" type="ORF">PUN28_017815</name>
</gene>
<reference evidence="6 7" key="1">
    <citation type="submission" date="2023-03" db="EMBL/GenBank/DDBJ databases">
        <title>High recombination rates correlate with genetic variation in Cardiocondyla obscurior ants.</title>
        <authorList>
            <person name="Errbii M."/>
        </authorList>
    </citation>
    <scope>NUCLEOTIDE SEQUENCE [LARGE SCALE GENOMIC DNA]</scope>
    <source>
        <strain evidence="6">Alpha-2009</strain>
        <tissue evidence="6">Whole body</tissue>
    </source>
</reference>
<dbReference type="InterPro" id="IPR033116">
    <property type="entry name" value="TRYPSIN_SER"/>
</dbReference>
<name>A0AAW2ELX0_9HYME</name>
<dbReference type="InterPro" id="IPR001254">
    <property type="entry name" value="Trypsin_dom"/>
</dbReference>
<dbReference type="EMBL" id="JADYXP020000021">
    <property type="protein sequence ID" value="KAL0103778.1"/>
    <property type="molecule type" value="Genomic_DNA"/>
</dbReference>
<comment type="caution">
    <text evidence="6">The sequence shown here is derived from an EMBL/GenBank/DDBJ whole genome shotgun (WGS) entry which is preliminary data.</text>
</comment>
<dbReference type="Gene3D" id="2.40.10.10">
    <property type="entry name" value="Trypsin-like serine proteases"/>
    <property type="match status" value="1"/>
</dbReference>
<dbReference type="PRINTS" id="PR00722">
    <property type="entry name" value="CHYMOTRYPSIN"/>
</dbReference>
<keyword evidence="4" id="KW-0812">Transmembrane</keyword>
<comment type="similarity">
    <text evidence="2">Belongs to the peptidase S1 family. CLIP subfamily.</text>
</comment>
<dbReference type="SUPFAM" id="SSF50494">
    <property type="entry name" value="Trypsin-like serine proteases"/>
    <property type="match status" value="1"/>
</dbReference>
<dbReference type="PROSITE" id="PS50240">
    <property type="entry name" value="TRYPSIN_DOM"/>
    <property type="match status" value="1"/>
</dbReference>
<keyword evidence="7" id="KW-1185">Reference proteome</keyword>
<sequence>MDEARLCIIWSLLGGSLSYTEEVVHYRTYHTQVRPYTQLVKVEHEQQSDPRRPSARPWVRRNVTDSIAPLVRGVALPLRQTIVSSTQAPLTQQQEQPAEELTNRDKESGSSTIVPAIATRPLNKLKPVLLQESVCAGVCCPVDKVHPEINVEQPPRPTARPTRVPTPRPIPLFPVTTNDEAYVHRSINGFPLPGRWPWMAAIFLLHSANGILRRILIGPRHILTAAHVAHGINDSAIKAILFLILIIVSFSDRIILLCNIFLMNYSFVARQFTVRLGDIDLERDGGKESTVQRQAVLPVWRNEDCNAAYFQPITSKFLCAGYSQGGKDACQGDSGGPLMLQIKYWTQIGITLSTNAVNQAIPGRVHARFRVH</sequence>
<evidence type="ECO:0000256" key="4">
    <source>
        <dbReference type="SAM" id="Phobius"/>
    </source>
</evidence>
<dbReference type="PROSITE" id="PS00135">
    <property type="entry name" value="TRYPSIN_SER"/>
    <property type="match status" value="1"/>
</dbReference>
<dbReference type="Pfam" id="PF00089">
    <property type="entry name" value="Trypsin"/>
    <property type="match status" value="1"/>
</dbReference>
<evidence type="ECO:0000256" key="1">
    <source>
        <dbReference type="ARBA" id="ARBA00023157"/>
    </source>
</evidence>
<evidence type="ECO:0000256" key="2">
    <source>
        <dbReference type="ARBA" id="ARBA00024195"/>
    </source>
</evidence>
<proteinExistence type="inferred from homology"/>
<protein>
    <recommendedName>
        <fullName evidence="5">Peptidase S1 domain-containing protein</fullName>
    </recommendedName>
</protein>
<dbReference type="AlphaFoldDB" id="A0AAW2ELX0"/>
<evidence type="ECO:0000313" key="6">
    <source>
        <dbReference type="EMBL" id="KAL0103778.1"/>
    </source>
</evidence>
<feature type="region of interest" description="Disordered" evidence="3">
    <location>
        <begin position="86"/>
        <end position="110"/>
    </location>
</feature>
<dbReference type="PANTHER" id="PTHR24256">
    <property type="entry name" value="TRYPTASE-RELATED"/>
    <property type="match status" value="1"/>
</dbReference>
<organism evidence="6 7">
    <name type="scientific">Cardiocondyla obscurior</name>
    <dbReference type="NCBI Taxonomy" id="286306"/>
    <lineage>
        <taxon>Eukaryota</taxon>
        <taxon>Metazoa</taxon>
        <taxon>Ecdysozoa</taxon>
        <taxon>Arthropoda</taxon>
        <taxon>Hexapoda</taxon>
        <taxon>Insecta</taxon>
        <taxon>Pterygota</taxon>
        <taxon>Neoptera</taxon>
        <taxon>Endopterygota</taxon>
        <taxon>Hymenoptera</taxon>
        <taxon>Apocrita</taxon>
        <taxon>Aculeata</taxon>
        <taxon>Formicoidea</taxon>
        <taxon>Formicidae</taxon>
        <taxon>Myrmicinae</taxon>
        <taxon>Cardiocondyla</taxon>
    </lineage>
</organism>